<name>A0AC34Q0Y3_9BILA</name>
<evidence type="ECO:0000313" key="1">
    <source>
        <dbReference type="Proteomes" id="UP000887576"/>
    </source>
</evidence>
<proteinExistence type="predicted"/>
<dbReference type="Proteomes" id="UP000887576">
    <property type="component" value="Unplaced"/>
</dbReference>
<sequence>MKFAIVFFAIIGAVLACNQNSDCVSCTTNSGCFYDNAASSCKSVLLQLFTSQSSVIPLPYDCPTNPPGNFQYSDDFGRNRALVFAMASNGLTPDDAQICLTNRVPDAKIVKQYTVVCDWFQSNCSAILALNPKENSIVVAFRGTKGATQFFIEAINLLVYQSSSSPLFDGKVFTYFANAFDLLWTSGLASDLQNLKNENPSYELWTFGHSLGGSLATLAANAAVKTGIFTGDKVKVVTMGEPRTGDYTFAQGVSKNVPGIYRIVHGADLVTKLPLKLTLEQKSAYHTNFEVWYNNDMAQGAGFVVNNRADDQSGSNTVNYDGKDYHNNYFNVDNDNYHLNGCL</sequence>
<evidence type="ECO:0000313" key="2">
    <source>
        <dbReference type="WBParaSite" id="JU765_v2.g11770.t2"/>
    </source>
</evidence>
<protein>
    <submittedName>
        <fullName evidence="2">Fungal lipase-like domain-containing protein</fullName>
    </submittedName>
</protein>
<reference evidence="2" key="1">
    <citation type="submission" date="2022-11" db="UniProtKB">
        <authorList>
            <consortium name="WormBaseParasite"/>
        </authorList>
    </citation>
    <scope>IDENTIFICATION</scope>
</reference>
<accession>A0AC34Q0Y3</accession>
<dbReference type="WBParaSite" id="JU765_v2.g11770.t2">
    <property type="protein sequence ID" value="JU765_v2.g11770.t2"/>
    <property type="gene ID" value="JU765_v2.g11770"/>
</dbReference>
<organism evidence="1 2">
    <name type="scientific">Panagrolaimus sp. JU765</name>
    <dbReference type="NCBI Taxonomy" id="591449"/>
    <lineage>
        <taxon>Eukaryota</taxon>
        <taxon>Metazoa</taxon>
        <taxon>Ecdysozoa</taxon>
        <taxon>Nematoda</taxon>
        <taxon>Chromadorea</taxon>
        <taxon>Rhabditida</taxon>
        <taxon>Tylenchina</taxon>
        <taxon>Panagrolaimomorpha</taxon>
        <taxon>Panagrolaimoidea</taxon>
        <taxon>Panagrolaimidae</taxon>
        <taxon>Panagrolaimus</taxon>
    </lineage>
</organism>